<dbReference type="InterPro" id="IPR015424">
    <property type="entry name" value="PyrdxlP-dep_Trfase"/>
</dbReference>
<organism evidence="15 16">
    <name type="scientific">Pseudonocardia thermophila</name>
    <dbReference type="NCBI Taxonomy" id="1848"/>
    <lineage>
        <taxon>Bacteria</taxon>
        <taxon>Bacillati</taxon>
        <taxon>Actinomycetota</taxon>
        <taxon>Actinomycetes</taxon>
        <taxon>Pseudonocardiales</taxon>
        <taxon>Pseudonocardiaceae</taxon>
        <taxon>Pseudonocardia</taxon>
    </lineage>
</organism>
<dbReference type="PANTHER" id="PTHR13693">
    <property type="entry name" value="CLASS II AMINOTRANSFERASE/8-AMINO-7-OXONONANOATE SYNTHASE"/>
    <property type="match status" value="1"/>
</dbReference>
<feature type="domain" description="Aminotransferase class I/classII large" evidence="14">
    <location>
        <begin position="36"/>
        <end position="362"/>
    </location>
</feature>
<proteinExistence type="inferred from homology"/>
<dbReference type="OrthoDB" id="9807157at2"/>
<dbReference type="GO" id="GO:0008710">
    <property type="term" value="F:8-amino-7-oxononanoate synthase activity"/>
    <property type="evidence" value="ECO:0007669"/>
    <property type="project" value="UniProtKB-EC"/>
</dbReference>
<dbReference type="STRING" id="1848.SAMN05443637_12520"/>
<dbReference type="InterPro" id="IPR015421">
    <property type="entry name" value="PyrdxlP-dep_Trfase_major"/>
</dbReference>
<dbReference type="InterPro" id="IPR015422">
    <property type="entry name" value="PyrdxlP-dep_Trfase_small"/>
</dbReference>
<evidence type="ECO:0000256" key="5">
    <source>
        <dbReference type="ARBA" id="ARBA00013187"/>
    </source>
</evidence>
<dbReference type="Gene3D" id="3.40.640.10">
    <property type="entry name" value="Type I PLP-dependent aspartate aminotransferase-like (Major domain)"/>
    <property type="match status" value="1"/>
</dbReference>
<feature type="region of interest" description="Disordered" evidence="13">
    <location>
        <begin position="372"/>
        <end position="392"/>
    </location>
</feature>
<dbReference type="Gene3D" id="3.90.1150.10">
    <property type="entry name" value="Aspartate Aminotransferase, domain 1"/>
    <property type="match status" value="1"/>
</dbReference>
<dbReference type="EMBL" id="FRAP01000025">
    <property type="protein sequence ID" value="SHL34520.1"/>
    <property type="molecule type" value="Genomic_DNA"/>
</dbReference>
<comment type="cofactor">
    <cofactor evidence="1 12">
        <name>pyridoxal 5'-phosphate</name>
        <dbReference type="ChEBI" id="CHEBI:597326"/>
    </cofactor>
</comment>
<dbReference type="GO" id="GO:0030170">
    <property type="term" value="F:pyridoxal phosphate binding"/>
    <property type="evidence" value="ECO:0007669"/>
    <property type="project" value="InterPro"/>
</dbReference>
<comment type="catalytic activity">
    <reaction evidence="11">
        <text>6-carboxyhexanoyl-[ACP] + L-alanine + H(+) = (8S)-8-amino-7-oxononanoate + holo-[ACP] + CO2</text>
        <dbReference type="Rhea" id="RHEA:42288"/>
        <dbReference type="Rhea" id="RHEA-COMP:9685"/>
        <dbReference type="Rhea" id="RHEA-COMP:9955"/>
        <dbReference type="ChEBI" id="CHEBI:15378"/>
        <dbReference type="ChEBI" id="CHEBI:16526"/>
        <dbReference type="ChEBI" id="CHEBI:57972"/>
        <dbReference type="ChEBI" id="CHEBI:64479"/>
        <dbReference type="ChEBI" id="CHEBI:78846"/>
        <dbReference type="ChEBI" id="CHEBI:149468"/>
        <dbReference type="EC" id="2.3.1.47"/>
    </reaction>
</comment>
<name>A0A1M6ZVQ4_PSETH</name>
<feature type="compositionally biased region" description="Polar residues" evidence="13">
    <location>
        <begin position="375"/>
        <end position="392"/>
    </location>
</feature>
<evidence type="ECO:0000256" key="3">
    <source>
        <dbReference type="ARBA" id="ARBA00010008"/>
    </source>
</evidence>
<dbReference type="GO" id="GO:0009102">
    <property type="term" value="P:biotin biosynthetic process"/>
    <property type="evidence" value="ECO:0007669"/>
    <property type="project" value="UniProtKB-KW"/>
</dbReference>
<evidence type="ECO:0000256" key="7">
    <source>
        <dbReference type="ARBA" id="ARBA00022756"/>
    </source>
</evidence>
<evidence type="ECO:0000256" key="12">
    <source>
        <dbReference type="RuleBase" id="RU003693"/>
    </source>
</evidence>
<dbReference type="RefSeq" id="WP_073459997.1">
    <property type="nucleotide sequence ID" value="NZ_CALGVN010000020.1"/>
</dbReference>
<dbReference type="AlphaFoldDB" id="A0A1M6ZVQ4"/>
<dbReference type="EC" id="2.3.1.47" evidence="5"/>
<dbReference type="Proteomes" id="UP000184363">
    <property type="component" value="Unassembled WGS sequence"/>
</dbReference>
<evidence type="ECO:0000259" key="14">
    <source>
        <dbReference type="Pfam" id="PF00155"/>
    </source>
</evidence>
<evidence type="ECO:0000256" key="9">
    <source>
        <dbReference type="ARBA" id="ARBA00032610"/>
    </source>
</evidence>
<protein>
    <recommendedName>
        <fullName evidence="5">8-amino-7-oxononanoate synthase</fullName>
        <ecNumber evidence="5">2.3.1.47</ecNumber>
    </recommendedName>
    <alternativeName>
        <fullName evidence="9">7-keto-8-amino-pelargonic acid synthase</fullName>
    </alternativeName>
    <alternativeName>
        <fullName evidence="10">8-amino-7-ketopelargonate synthase</fullName>
    </alternativeName>
</protein>
<keyword evidence="16" id="KW-1185">Reference proteome</keyword>
<comment type="pathway">
    <text evidence="2">Cofactor biosynthesis; biotin biosynthesis.</text>
</comment>
<dbReference type="InterPro" id="IPR050087">
    <property type="entry name" value="AON_synthase_class-II"/>
</dbReference>
<evidence type="ECO:0000256" key="1">
    <source>
        <dbReference type="ARBA" id="ARBA00001933"/>
    </source>
</evidence>
<dbReference type="Pfam" id="PF00155">
    <property type="entry name" value="Aminotran_1_2"/>
    <property type="match status" value="1"/>
</dbReference>
<keyword evidence="6" id="KW-0808">Transferase</keyword>
<evidence type="ECO:0000256" key="13">
    <source>
        <dbReference type="SAM" id="MobiDB-lite"/>
    </source>
</evidence>
<dbReference type="PROSITE" id="PS00599">
    <property type="entry name" value="AA_TRANSFER_CLASS_2"/>
    <property type="match status" value="1"/>
</dbReference>
<sequence>MAALDTWLAEAAATRIRTGLVRRTDAARHPRSRDGLLDLASNDYLGLAADPRLRAAARAAVERFGTGAGASRVVTGTTAAHAELEAALARLTGQPACLTFSSGYTANIGILTALGDPDTLLISDAHVHASLIDGARLSRSPVAVCPHRDLDALDRLLRERDQPRAVVVVESIYSVLGDATDLQRTAELCARHDAFLVVDEAHGIGVAGDGRGAVHAAGLAGNPSVAVTATLSKALGAQGGAVLGSPVLREHLVNTARTFIFDTALAPAAAAAAATACRIVEDEPERVADLHRVAGAIAEAADVPRAPGAVQSIPAASPDDAAAATARLQDDGVLVGCFRPPSVPDGISRLRLVARAGIAPERAAGAARLAAQWAQPKQHTQQPQWTQPRVPA</sequence>
<evidence type="ECO:0000256" key="10">
    <source>
        <dbReference type="ARBA" id="ARBA00033381"/>
    </source>
</evidence>
<accession>A0A1M6ZVQ4</accession>
<evidence type="ECO:0000256" key="6">
    <source>
        <dbReference type="ARBA" id="ARBA00022679"/>
    </source>
</evidence>
<evidence type="ECO:0000313" key="16">
    <source>
        <dbReference type="Proteomes" id="UP000184363"/>
    </source>
</evidence>
<comment type="similarity">
    <text evidence="3">Belongs to the class-II pyridoxal-phosphate-dependent aminotransferase family. BioF subfamily.</text>
</comment>
<evidence type="ECO:0000256" key="2">
    <source>
        <dbReference type="ARBA" id="ARBA00004746"/>
    </source>
</evidence>
<evidence type="ECO:0000313" key="15">
    <source>
        <dbReference type="EMBL" id="SHL34520.1"/>
    </source>
</evidence>
<dbReference type="PANTHER" id="PTHR13693:SF100">
    <property type="entry name" value="8-AMINO-7-OXONONANOATE SYNTHASE"/>
    <property type="match status" value="1"/>
</dbReference>
<evidence type="ECO:0000256" key="11">
    <source>
        <dbReference type="ARBA" id="ARBA00047715"/>
    </source>
</evidence>
<gene>
    <name evidence="15" type="ORF">SAMN05443637_12520</name>
</gene>
<keyword evidence="7" id="KW-0093">Biotin biosynthesis</keyword>
<reference evidence="15 16" key="1">
    <citation type="submission" date="2016-11" db="EMBL/GenBank/DDBJ databases">
        <authorList>
            <person name="Jaros S."/>
            <person name="Januszkiewicz K."/>
            <person name="Wedrychowicz H."/>
        </authorList>
    </citation>
    <scope>NUCLEOTIDE SEQUENCE [LARGE SCALE GENOMIC DNA]</scope>
    <source>
        <strain evidence="15 16">DSM 43832</strain>
    </source>
</reference>
<keyword evidence="8 12" id="KW-0663">Pyridoxal phosphate</keyword>
<evidence type="ECO:0000256" key="4">
    <source>
        <dbReference type="ARBA" id="ARBA00011738"/>
    </source>
</evidence>
<comment type="subunit">
    <text evidence="4">Homodimer.</text>
</comment>
<dbReference type="InterPro" id="IPR001917">
    <property type="entry name" value="Aminotrans_II_pyridoxalP_BS"/>
</dbReference>
<dbReference type="InterPro" id="IPR004839">
    <property type="entry name" value="Aminotransferase_I/II_large"/>
</dbReference>
<evidence type="ECO:0000256" key="8">
    <source>
        <dbReference type="ARBA" id="ARBA00022898"/>
    </source>
</evidence>
<dbReference type="SUPFAM" id="SSF53383">
    <property type="entry name" value="PLP-dependent transferases"/>
    <property type="match status" value="1"/>
</dbReference>